<dbReference type="InterPro" id="IPR027417">
    <property type="entry name" value="P-loop_NTPase"/>
</dbReference>
<dbReference type="Pfam" id="PF06056">
    <property type="entry name" value="Terminase_5"/>
    <property type="match status" value="1"/>
</dbReference>
<dbReference type="AlphaFoldDB" id="A0A921HAE5"/>
<dbReference type="InterPro" id="IPR009057">
    <property type="entry name" value="Homeodomain-like_sf"/>
</dbReference>
<dbReference type="Pfam" id="PF03237">
    <property type="entry name" value="Terminase_6N"/>
    <property type="match status" value="1"/>
</dbReference>
<dbReference type="RefSeq" id="WP_039094370.1">
    <property type="nucleotide sequence ID" value="NZ_JARTCU010000007.1"/>
</dbReference>
<evidence type="ECO:0000313" key="4">
    <source>
        <dbReference type="EMBL" id="HJF73173.1"/>
    </source>
</evidence>
<dbReference type="InterPro" id="IPR035421">
    <property type="entry name" value="Terminase_6C"/>
</dbReference>
<feature type="domain" description="Terminase large subunit gp17-like C-terminal" evidence="3">
    <location>
        <begin position="415"/>
        <end position="573"/>
    </location>
</feature>
<dbReference type="Pfam" id="PF17289">
    <property type="entry name" value="Terminase_6C"/>
    <property type="match status" value="1"/>
</dbReference>
<dbReference type="EMBL" id="DYVQ01000024">
    <property type="protein sequence ID" value="HJF73173.1"/>
    <property type="molecule type" value="Genomic_DNA"/>
</dbReference>
<evidence type="ECO:0000259" key="3">
    <source>
        <dbReference type="Pfam" id="PF17289"/>
    </source>
</evidence>
<dbReference type="Proteomes" id="UP000749334">
    <property type="component" value="Unassembled WGS sequence"/>
</dbReference>
<gene>
    <name evidence="4" type="ORF">K8W15_03065</name>
</gene>
<dbReference type="SUPFAM" id="SSF46689">
    <property type="entry name" value="Homeodomain-like"/>
    <property type="match status" value="1"/>
</dbReference>
<keyword evidence="1" id="KW-1188">Viral release from host cell</keyword>
<proteinExistence type="predicted"/>
<dbReference type="InterPro" id="IPR010332">
    <property type="entry name" value="ATPase_terminase-su_N"/>
</dbReference>
<reference evidence="4" key="2">
    <citation type="submission" date="2021-09" db="EMBL/GenBank/DDBJ databases">
        <authorList>
            <person name="Gilroy R."/>
        </authorList>
    </citation>
    <scope>NUCLEOTIDE SEQUENCE</scope>
    <source>
        <strain evidence="4">ChiHjej11B10-15683</strain>
    </source>
</reference>
<dbReference type="Gene3D" id="3.30.420.240">
    <property type="match status" value="1"/>
</dbReference>
<dbReference type="Gene3D" id="3.40.50.300">
    <property type="entry name" value="P-loop containing nucleotide triphosphate hydrolases"/>
    <property type="match status" value="1"/>
</dbReference>
<sequence>MEKQEKQTIPYSVSDKTQAKIMYFAGYRLADIAAFLNLPHSTVSSWRDRENWDGIAPVGRIEASLEARLCLLIAKEDKNGADFKEIDLLHRQLERSARIKKYSNGGGNEIDLNPNLEKRYPKERKKRVKNAISESQQQALIDNFYKIMFGYQQQWFQAGQQYRIRNILKSRQIGATYYFALEALIDALQTGRNQIFLSASKKQAMQFRSYICDFASKTAEVDLKGETIKFPNQAELIFLGTNSKTAQSYHGNLYFDEIFWVNKFDEMRKVASGMASQKQYRQTYISTPSSMSHSAYPFWSGQLFNRGRPADQRQEFDISHTYLQPGRLMPDGQWRQIVTIYDAMAQGCNLFDVDALKLEYSVEEFEQLFLCQFIDDNSSVFKFIDLQKCGVDSLEVWSDFNPLAKRPFADNPVWIGYDPAHTGDRAALAVVAPPAVEGGKYRLLHYKTVHGMDFEQQAGLIKDYLQIYNVQKITIDRTGLGEGVYQLVRKFYPLTRGLTYNVDLKNEMVLKTLNIIGKRRLEFDSGDKEVINSFMTIKKQTTRTGQKITYISDRSKEASHGDIAWAIMHCLMNESYHSGADTKIKMITFS</sequence>
<accession>A0A921HAE5</accession>
<name>A0A921HAE5_9PAST</name>
<organism evidence="4 5">
    <name type="scientific">Gallibacterium anatis</name>
    <dbReference type="NCBI Taxonomy" id="750"/>
    <lineage>
        <taxon>Bacteria</taxon>
        <taxon>Pseudomonadati</taxon>
        <taxon>Pseudomonadota</taxon>
        <taxon>Gammaproteobacteria</taxon>
        <taxon>Pasteurellales</taxon>
        <taxon>Pasteurellaceae</taxon>
        <taxon>Gallibacterium</taxon>
    </lineage>
</organism>
<comment type="caution">
    <text evidence="4">The sequence shown here is derived from an EMBL/GenBank/DDBJ whole genome shotgun (WGS) entry which is preliminary data.</text>
</comment>
<evidence type="ECO:0000313" key="5">
    <source>
        <dbReference type="Proteomes" id="UP000749334"/>
    </source>
</evidence>
<evidence type="ECO:0000256" key="1">
    <source>
        <dbReference type="ARBA" id="ARBA00022612"/>
    </source>
</evidence>
<protein>
    <submittedName>
        <fullName evidence="4">Terminase family protein</fullName>
    </submittedName>
</protein>
<evidence type="ECO:0000259" key="2">
    <source>
        <dbReference type="Pfam" id="PF06056"/>
    </source>
</evidence>
<reference evidence="4" key="1">
    <citation type="journal article" date="2021" name="PeerJ">
        <title>Extensive microbial diversity within the chicken gut microbiome revealed by metagenomics and culture.</title>
        <authorList>
            <person name="Gilroy R."/>
            <person name="Ravi A."/>
            <person name="Getino M."/>
            <person name="Pursley I."/>
            <person name="Horton D.L."/>
            <person name="Alikhan N.F."/>
            <person name="Baker D."/>
            <person name="Gharbi K."/>
            <person name="Hall N."/>
            <person name="Watson M."/>
            <person name="Adriaenssens E.M."/>
            <person name="Foster-Nyarko E."/>
            <person name="Jarju S."/>
            <person name="Secka A."/>
            <person name="Antonio M."/>
            <person name="Oren A."/>
            <person name="Chaudhuri R.R."/>
            <person name="La Ragione R."/>
            <person name="Hildebrand F."/>
            <person name="Pallen M.J."/>
        </authorList>
    </citation>
    <scope>NUCLEOTIDE SEQUENCE</scope>
    <source>
        <strain evidence="4">ChiHjej11B10-15683</strain>
    </source>
</reference>
<feature type="domain" description="Terminase ATPase subunit N-terminal" evidence="2">
    <location>
        <begin position="16"/>
        <end position="70"/>
    </location>
</feature>